<feature type="transmembrane region" description="Helical" evidence="1">
    <location>
        <begin position="708"/>
        <end position="734"/>
    </location>
</feature>
<dbReference type="PANTHER" id="PTHR31801:SF1">
    <property type="entry name" value="SPHINGOMYELIN PHOSPHODIESTERASE"/>
    <property type="match status" value="1"/>
</dbReference>
<name>A0A833VDA8_9POAL</name>
<feature type="transmembrane region" description="Helical" evidence="1">
    <location>
        <begin position="668"/>
        <end position="688"/>
    </location>
</feature>
<protein>
    <submittedName>
        <fullName evidence="2">Sphingomyelin</fullName>
    </submittedName>
</protein>
<evidence type="ECO:0000256" key="1">
    <source>
        <dbReference type="SAM" id="Phobius"/>
    </source>
</evidence>
<evidence type="ECO:0000313" key="2">
    <source>
        <dbReference type="EMBL" id="KAF3321255.1"/>
    </source>
</evidence>
<dbReference type="OrthoDB" id="10251508at2759"/>
<comment type="caution">
    <text evidence="2">The sequence shown here is derived from an EMBL/GenBank/DDBJ whole genome shotgun (WGS) entry which is preliminary data.</text>
</comment>
<dbReference type="Proteomes" id="UP000623129">
    <property type="component" value="Unassembled WGS sequence"/>
</dbReference>
<keyword evidence="1" id="KW-1133">Transmembrane helix</keyword>
<organism evidence="2 3">
    <name type="scientific">Carex littledalei</name>
    <dbReference type="NCBI Taxonomy" id="544730"/>
    <lineage>
        <taxon>Eukaryota</taxon>
        <taxon>Viridiplantae</taxon>
        <taxon>Streptophyta</taxon>
        <taxon>Embryophyta</taxon>
        <taxon>Tracheophyta</taxon>
        <taxon>Spermatophyta</taxon>
        <taxon>Magnoliopsida</taxon>
        <taxon>Liliopsida</taxon>
        <taxon>Poales</taxon>
        <taxon>Cyperaceae</taxon>
        <taxon>Cyperoideae</taxon>
        <taxon>Cariceae</taxon>
        <taxon>Carex</taxon>
        <taxon>Carex subgen. Euthyceras</taxon>
    </lineage>
</organism>
<keyword evidence="1" id="KW-0812">Transmembrane</keyword>
<evidence type="ECO:0000313" key="3">
    <source>
        <dbReference type="Proteomes" id="UP000623129"/>
    </source>
</evidence>
<keyword evidence="1" id="KW-0472">Membrane</keyword>
<accession>A0A833VDA8</accession>
<dbReference type="PANTHER" id="PTHR31801">
    <property type="entry name" value="ALTERED INHERITANCE OF MITOCHONDRIA PROTEIN 24, MITOCHONDRIAL"/>
    <property type="match status" value="1"/>
</dbReference>
<gene>
    <name evidence="2" type="ORF">FCM35_KLT14508</name>
</gene>
<reference evidence="2" key="1">
    <citation type="submission" date="2020-01" db="EMBL/GenBank/DDBJ databases">
        <title>Genome sequence of Kobresia littledalei, the first chromosome-level genome in the family Cyperaceae.</title>
        <authorList>
            <person name="Qu G."/>
        </authorList>
    </citation>
    <scope>NUCLEOTIDE SEQUENCE</scope>
    <source>
        <strain evidence="2">C.B.Clarke</strain>
        <tissue evidence="2">Leaf</tissue>
    </source>
</reference>
<sequence>MDSQTLAHDLQASIFSATTPPQIAAALASISAFLKCHPSDQLRPFFSVVFPSLLRRLFGFDSISWLQVATSDPALSSQLFAFLSPGPGGPLFSSISSVDQEALVRYIFPVERLPQWMRYVLQSSISTEVLASVSPIFSSRIKEDELLNLKQVQLNIFEYYIFWFAYFPVSRGIAEVSNSGSDRATRKSRLENWVSSIPVISTTGRKPGQKPESSLYLRLLYSYLKAFVPKFGSGSFMPYRSSMLNYSLTDDESAYIKAEFVVQTFVQFWMVDNDFSPLPVPVVHSLGLTFPHPAMVGTDPPTPGLGDVLKLLVNYLHCYPSAPEDENAHMMFGKSLQRPLYRFIMRSFLYCPVGASIKNSVQVFSLWLTYIEPWNISKEVFSELESTKEQRDEGMERNNREMRYTVAWRGYILENYLFYSSMVVHFLGFAHKFIHADVGSVIKMVSEVLEVLCSSTELLALLRRVETAYCTRQAGSSSYLSNDLYKYIPSIHEQLQDWEDGISESDISGSFLHERSGMDLRIFSNREDGVSNLLQLLLLRAEHEIHLLSGDISRHLQDLDLVKAKVKKLFGDQIVQTPVQTSLKESFTYQKDAFTLRRPKVGKYKGDWMKRPISDTEVAWLAVLLIRVSDWLNQHLALDGGVDTDDVGHTYVEVKGDEVRQITGPKEALWFFLTLVFSWFVVMCNLVLGFMRRRGIKINLRVLASKRLIVVISGFALWPVITRGLSGVASVFGFS</sequence>
<keyword evidence="3" id="KW-1185">Reference proteome</keyword>
<proteinExistence type="predicted"/>
<dbReference type="AlphaFoldDB" id="A0A833VDA8"/>
<dbReference type="EMBL" id="SWLB01000027">
    <property type="protein sequence ID" value="KAF3321255.1"/>
    <property type="molecule type" value="Genomic_DNA"/>
</dbReference>